<evidence type="ECO:0000256" key="1">
    <source>
        <dbReference type="SAM" id="Phobius"/>
    </source>
</evidence>
<keyword evidence="1" id="KW-0472">Membrane</keyword>
<sequence length="70" mass="7914">MVKQQHRLGIIIVVAVAVLTVVITSLAVILILYFQVYKPTMTYQFDMILQIHQMLQRIIMGSISGNLPSL</sequence>
<reference evidence="2" key="2">
    <citation type="submission" date="2015-03" db="EMBL/GenBank/DDBJ databases">
        <authorList>
            <person name="Chow C.-E.T."/>
            <person name="Winget D.M."/>
            <person name="White R.A.III."/>
            <person name="Hallam S.J."/>
            <person name="Suttle C.A."/>
        </authorList>
    </citation>
    <scope>NUCLEOTIDE SEQUENCE</scope>
    <source>
        <strain evidence="2">Oxic1_2</strain>
    </source>
</reference>
<dbReference type="EMBL" id="KR029597">
    <property type="protein sequence ID" value="AKH47741.1"/>
    <property type="molecule type" value="Genomic_DNA"/>
</dbReference>
<accession>A0A0F7L9G4</accession>
<feature type="transmembrane region" description="Helical" evidence="1">
    <location>
        <begin position="12"/>
        <end position="34"/>
    </location>
</feature>
<protein>
    <submittedName>
        <fullName evidence="2">Uncharacterized protein</fullName>
    </submittedName>
</protein>
<keyword evidence="1" id="KW-0812">Transmembrane</keyword>
<reference evidence="2" key="1">
    <citation type="journal article" date="2015" name="Front. Microbiol.">
        <title>Combining genomic sequencing methods to explore viral diversity and reveal potential virus-host interactions.</title>
        <authorList>
            <person name="Chow C.E."/>
            <person name="Winget D.M."/>
            <person name="White R.A.III."/>
            <person name="Hallam S.J."/>
            <person name="Suttle C.A."/>
        </authorList>
    </citation>
    <scope>NUCLEOTIDE SEQUENCE</scope>
    <source>
        <strain evidence="2">Oxic1_2</strain>
    </source>
</reference>
<proteinExistence type="predicted"/>
<keyword evidence="1" id="KW-1133">Transmembrane helix</keyword>
<name>A0A0F7L9G4_9VIRU</name>
<organism evidence="2">
    <name type="scientific">uncultured marine virus</name>
    <dbReference type="NCBI Taxonomy" id="186617"/>
    <lineage>
        <taxon>Viruses</taxon>
        <taxon>environmental samples</taxon>
    </lineage>
</organism>
<evidence type="ECO:0000313" key="2">
    <source>
        <dbReference type="EMBL" id="AKH47741.1"/>
    </source>
</evidence>